<dbReference type="InterPro" id="IPR011022">
    <property type="entry name" value="Arrestin_C-like"/>
</dbReference>
<evidence type="ECO:0000259" key="3">
    <source>
        <dbReference type="SMART" id="SM01017"/>
    </source>
</evidence>
<dbReference type="InterPro" id="IPR011021">
    <property type="entry name" value="Arrestin-like_N"/>
</dbReference>
<dbReference type="InterPro" id="IPR050357">
    <property type="entry name" value="Arrestin_domain-protein"/>
</dbReference>
<dbReference type="GO" id="GO:0015031">
    <property type="term" value="P:protein transport"/>
    <property type="evidence" value="ECO:0007669"/>
    <property type="project" value="TreeGrafter"/>
</dbReference>
<dbReference type="GO" id="GO:0005886">
    <property type="term" value="C:plasma membrane"/>
    <property type="evidence" value="ECO:0007669"/>
    <property type="project" value="TreeGrafter"/>
</dbReference>
<name>A0AAD1RP72_PELCU</name>
<evidence type="ECO:0000256" key="2">
    <source>
        <dbReference type="ARBA" id="ARBA00023305"/>
    </source>
</evidence>
<sequence length="404" mass="44767">MGEDIKMGIVFENEGKNGYGEGETVTGQVLLELTKAIRVLRLRVQAHGGAYVSFKSGRGVETAQEPPTSELTEYLNEECTLLTEMAGGDEIVMSTGKHKIEFNILLPIGHLVTTFAGKYGKIYYQFTAILERPSVPLQCVHRELRVISHIDVNSPAFLAPVRRSKEQMVGCWILTSGPIALSAKIGRLAYCNGEAIPIYAEIENGSSRLVVPNAAIYQTQKFFNNGKSRTFRHMVASVRGNHIASGSTELWNGKMLKIPPVTPSILNCSIIQVEYSLAVYINIPGAKRLMVELPLVVGTIPFNGFTYRNSSVASQFPVDMSWLAMTLPDQPEAPPNYADIMTEEDLSRNATFGTTYDDLANLFQSPPFFAMQEFLFQPPPLYSEVDLHPCPTMERQIASFTLEE</sequence>
<proteinExistence type="inferred from homology"/>
<dbReference type="SMART" id="SM01017">
    <property type="entry name" value="Arrestin_C"/>
    <property type="match status" value="1"/>
</dbReference>
<evidence type="ECO:0000313" key="4">
    <source>
        <dbReference type="EMBL" id="CAH2274351.1"/>
    </source>
</evidence>
<dbReference type="PANTHER" id="PTHR11188:SF16">
    <property type="entry name" value="ARRESTIN DOMAIN-CONTAINING PROTEIN 4"/>
    <property type="match status" value="1"/>
</dbReference>
<dbReference type="Pfam" id="PF00339">
    <property type="entry name" value="Arrestin_N"/>
    <property type="match status" value="1"/>
</dbReference>
<keyword evidence="2" id="KW-0716">Sensory transduction</keyword>
<dbReference type="Gene3D" id="2.60.40.640">
    <property type="match status" value="2"/>
</dbReference>
<dbReference type="GO" id="GO:1990756">
    <property type="term" value="F:ubiquitin-like ligase-substrate adaptor activity"/>
    <property type="evidence" value="ECO:0007669"/>
    <property type="project" value="TreeGrafter"/>
</dbReference>
<dbReference type="InterPro" id="IPR014752">
    <property type="entry name" value="Arrestin-like_C"/>
</dbReference>
<organism evidence="4 5">
    <name type="scientific">Pelobates cultripes</name>
    <name type="common">Western spadefoot toad</name>
    <dbReference type="NCBI Taxonomy" id="61616"/>
    <lineage>
        <taxon>Eukaryota</taxon>
        <taxon>Metazoa</taxon>
        <taxon>Chordata</taxon>
        <taxon>Craniata</taxon>
        <taxon>Vertebrata</taxon>
        <taxon>Euteleostomi</taxon>
        <taxon>Amphibia</taxon>
        <taxon>Batrachia</taxon>
        <taxon>Anura</taxon>
        <taxon>Pelobatoidea</taxon>
        <taxon>Pelobatidae</taxon>
        <taxon>Pelobates</taxon>
    </lineage>
</organism>
<dbReference type="GO" id="GO:0005737">
    <property type="term" value="C:cytoplasm"/>
    <property type="evidence" value="ECO:0007669"/>
    <property type="project" value="TreeGrafter"/>
</dbReference>
<feature type="domain" description="Arrestin C-terminal-like" evidence="3">
    <location>
        <begin position="175"/>
        <end position="302"/>
    </location>
</feature>
<dbReference type="Proteomes" id="UP001295444">
    <property type="component" value="Chromosome 03"/>
</dbReference>
<dbReference type="Pfam" id="PF02752">
    <property type="entry name" value="Arrestin_C"/>
    <property type="match status" value="1"/>
</dbReference>
<gene>
    <name evidence="4" type="ORF">PECUL_23A026900</name>
</gene>
<comment type="similarity">
    <text evidence="1">Belongs to the arrestin family.</text>
</comment>
<keyword evidence="5" id="KW-1185">Reference proteome</keyword>
<dbReference type="InterPro" id="IPR014756">
    <property type="entry name" value="Ig_E-set"/>
</dbReference>
<dbReference type="SUPFAM" id="SSF81296">
    <property type="entry name" value="E set domains"/>
    <property type="match status" value="2"/>
</dbReference>
<protein>
    <submittedName>
        <fullName evidence="4">Arrestin domain-containing 4</fullName>
    </submittedName>
</protein>
<evidence type="ECO:0000256" key="1">
    <source>
        <dbReference type="ARBA" id="ARBA00005298"/>
    </source>
</evidence>
<evidence type="ECO:0000313" key="5">
    <source>
        <dbReference type="Proteomes" id="UP001295444"/>
    </source>
</evidence>
<accession>A0AAD1RP72</accession>
<dbReference type="AlphaFoldDB" id="A0AAD1RP72"/>
<reference evidence="4" key="1">
    <citation type="submission" date="2022-03" db="EMBL/GenBank/DDBJ databases">
        <authorList>
            <person name="Alioto T."/>
            <person name="Alioto T."/>
            <person name="Gomez Garrido J."/>
        </authorList>
    </citation>
    <scope>NUCLEOTIDE SEQUENCE</scope>
</reference>
<dbReference type="EMBL" id="OW240914">
    <property type="protein sequence ID" value="CAH2274351.1"/>
    <property type="molecule type" value="Genomic_DNA"/>
</dbReference>
<dbReference type="GO" id="GO:0007601">
    <property type="term" value="P:visual perception"/>
    <property type="evidence" value="ECO:0007669"/>
    <property type="project" value="UniProtKB-KW"/>
</dbReference>
<keyword evidence="2" id="KW-0844">Vision</keyword>
<dbReference type="PANTHER" id="PTHR11188">
    <property type="entry name" value="ARRESTIN DOMAIN CONTAINING PROTEIN"/>
    <property type="match status" value="1"/>
</dbReference>